<keyword evidence="2" id="KW-0175">Coiled coil</keyword>
<sequence>MAKIELPYNQLLPWIIARGKTPEDCSKRLLAMEEVCKGFFEKYPSMSKEVMELRKHVHSEYTEWYEILCDITEKLKAVSGSTDAFIIDGTQTEEGKSVNFLGQYSYEPLYHADKMLRTFHKHNLHIVSYCQVLQKQMDHHLPSIKKSIEGLNKELNDYKARKADSIRKLNANTSELQRRLKAYEIDIKEYPFKQDFRLCLKVRLIQEIAAKNAKITLQNYRRAVELIRNIYMGLAPVFKSFVSFQRMNQLYDEDDTMKYIRHVAENGLQENSGETSGAEETTAQNYQATVDQDTFITVIKDDDVPIADDTKRVIFSSNLGNAAYKQLLFGELLQLQAFVRVRVDELQNRSDMANYVFSQSGGSVDENVVQPLSTYKKHLELINETIGLLSGTDAMKALSILKNKNGLQSAAQAEIDIWNRCCNEVTEQAVLTERIEATAEAVSVTYRRKYTYEQLKKCVSELELAKTTVKHTKSKLEKTATDVMETPVRIFGEIDNI</sequence>
<evidence type="ECO:0000313" key="3">
    <source>
        <dbReference type="EMBL" id="KAK1936178.1"/>
    </source>
</evidence>
<evidence type="ECO:0000313" key="4">
    <source>
        <dbReference type="Proteomes" id="UP001195914"/>
    </source>
</evidence>
<evidence type="ECO:0008006" key="5">
    <source>
        <dbReference type="Google" id="ProtNLM"/>
    </source>
</evidence>
<dbReference type="GO" id="GO:0012505">
    <property type="term" value="C:endomembrane system"/>
    <property type="evidence" value="ECO:0007669"/>
    <property type="project" value="TreeGrafter"/>
</dbReference>
<organism evidence="3 4">
    <name type="scientific">Babesia divergens</name>
    <dbReference type="NCBI Taxonomy" id="32595"/>
    <lineage>
        <taxon>Eukaryota</taxon>
        <taxon>Sar</taxon>
        <taxon>Alveolata</taxon>
        <taxon>Apicomplexa</taxon>
        <taxon>Aconoidasida</taxon>
        <taxon>Piroplasmida</taxon>
        <taxon>Babesiidae</taxon>
        <taxon>Babesia</taxon>
    </lineage>
</organism>
<name>A0AAD9GD21_BABDI</name>
<keyword evidence="4" id="KW-1185">Reference proteome</keyword>
<proteinExistence type="inferred from homology"/>
<dbReference type="Pfam" id="PF05600">
    <property type="entry name" value="CDK5RAP3"/>
    <property type="match status" value="1"/>
</dbReference>
<protein>
    <recommendedName>
        <fullName evidence="5">CDK5RAP3-like protein</fullName>
    </recommendedName>
</protein>
<accession>A0AAD9GD21</accession>
<gene>
    <name evidence="3" type="ORF">X943_001855</name>
</gene>
<dbReference type="PANTHER" id="PTHR14894:SF0">
    <property type="entry name" value="CDK5 REGULATORY SUBUNIT-ASSOCIATED PROTEIN 3"/>
    <property type="match status" value="1"/>
</dbReference>
<comment type="similarity">
    <text evidence="1">Belongs to the CDK5RAP3 family.</text>
</comment>
<dbReference type="PANTHER" id="PTHR14894">
    <property type="entry name" value="CDK5 REGULATORY SUBUNIT-ASSOCIATED PROTEIN 3"/>
    <property type="match status" value="1"/>
</dbReference>
<reference evidence="3" key="2">
    <citation type="submission" date="2021-05" db="EMBL/GenBank/DDBJ databases">
        <authorList>
            <person name="Pain A."/>
        </authorList>
    </citation>
    <scope>NUCLEOTIDE SEQUENCE</scope>
    <source>
        <strain evidence="3">1802A</strain>
    </source>
</reference>
<evidence type="ECO:0000256" key="1">
    <source>
        <dbReference type="ARBA" id="ARBA00007478"/>
    </source>
</evidence>
<dbReference type="AlphaFoldDB" id="A0AAD9GD21"/>
<dbReference type="Proteomes" id="UP001195914">
    <property type="component" value="Unassembled WGS sequence"/>
</dbReference>
<dbReference type="InterPro" id="IPR008491">
    <property type="entry name" value="CDK5RAP3"/>
</dbReference>
<feature type="coiled-coil region" evidence="2">
    <location>
        <begin position="141"/>
        <end position="186"/>
    </location>
</feature>
<dbReference type="GO" id="GO:0007346">
    <property type="term" value="P:regulation of mitotic cell cycle"/>
    <property type="evidence" value="ECO:0007669"/>
    <property type="project" value="TreeGrafter"/>
</dbReference>
<comment type="caution">
    <text evidence="3">The sequence shown here is derived from an EMBL/GenBank/DDBJ whole genome shotgun (WGS) entry which is preliminary data.</text>
</comment>
<reference evidence="3" key="1">
    <citation type="journal article" date="2014" name="Nucleic Acids Res.">
        <title>The evolutionary dynamics of variant antigen genes in Babesia reveal a history of genomic innovation underlying host-parasite interaction.</title>
        <authorList>
            <person name="Jackson A.P."/>
            <person name="Otto T.D."/>
            <person name="Darby A."/>
            <person name="Ramaprasad A."/>
            <person name="Xia D."/>
            <person name="Echaide I.E."/>
            <person name="Farber M."/>
            <person name="Gahlot S."/>
            <person name="Gamble J."/>
            <person name="Gupta D."/>
            <person name="Gupta Y."/>
            <person name="Jackson L."/>
            <person name="Malandrin L."/>
            <person name="Malas T.B."/>
            <person name="Moussa E."/>
            <person name="Nair M."/>
            <person name="Reid A.J."/>
            <person name="Sanders M."/>
            <person name="Sharma J."/>
            <person name="Tracey A."/>
            <person name="Quail M.A."/>
            <person name="Weir W."/>
            <person name="Wastling J.M."/>
            <person name="Hall N."/>
            <person name="Willadsen P."/>
            <person name="Lingelbach K."/>
            <person name="Shiels B."/>
            <person name="Tait A."/>
            <person name="Berriman M."/>
            <person name="Allred D.R."/>
            <person name="Pain A."/>
        </authorList>
    </citation>
    <scope>NUCLEOTIDE SEQUENCE</scope>
    <source>
        <strain evidence="3">1802A</strain>
    </source>
</reference>
<evidence type="ECO:0000256" key="2">
    <source>
        <dbReference type="SAM" id="Coils"/>
    </source>
</evidence>
<dbReference type="EMBL" id="JAHBMH010000044">
    <property type="protein sequence ID" value="KAK1936178.1"/>
    <property type="molecule type" value="Genomic_DNA"/>
</dbReference>